<feature type="transmembrane region" description="Helical" evidence="1">
    <location>
        <begin position="460"/>
        <end position="480"/>
    </location>
</feature>
<feature type="transmembrane region" description="Helical" evidence="1">
    <location>
        <begin position="907"/>
        <end position="927"/>
    </location>
</feature>
<dbReference type="Gene3D" id="3.30.70.1430">
    <property type="entry name" value="Multidrug efflux transporter AcrB pore domain"/>
    <property type="match status" value="2"/>
</dbReference>
<dbReference type="Gene3D" id="3.30.70.1440">
    <property type="entry name" value="Multidrug efflux transporter AcrB pore domain"/>
    <property type="match status" value="1"/>
</dbReference>
<dbReference type="AlphaFoldDB" id="A0A5C5XYH4"/>
<name>A0A5C5XYH4_9BACT</name>
<feature type="transmembrane region" description="Helical" evidence="1">
    <location>
        <begin position="326"/>
        <end position="351"/>
    </location>
</feature>
<evidence type="ECO:0000313" key="3">
    <source>
        <dbReference type="Proteomes" id="UP000318478"/>
    </source>
</evidence>
<keyword evidence="3" id="KW-1185">Reference proteome</keyword>
<evidence type="ECO:0000313" key="2">
    <source>
        <dbReference type="EMBL" id="TWT67591.1"/>
    </source>
</evidence>
<keyword evidence="1" id="KW-1133">Transmembrane helix</keyword>
<dbReference type="GO" id="GO:0042910">
    <property type="term" value="F:xenobiotic transmembrane transporter activity"/>
    <property type="evidence" value="ECO:0007669"/>
    <property type="project" value="TreeGrafter"/>
</dbReference>
<feature type="transmembrane region" description="Helical" evidence="1">
    <location>
        <begin position="358"/>
        <end position="380"/>
    </location>
</feature>
<feature type="transmembrane region" description="Helical" evidence="1">
    <location>
        <begin position="1006"/>
        <end position="1025"/>
    </location>
</feature>
<feature type="transmembrane region" description="Helical" evidence="1">
    <location>
        <begin position="1069"/>
        <end position="1087"/>
    </location>
</feature>
<sequence length="1131" mass="123480">MNVTDLAIERPRTVSVLTLLVILLAFYAAFFSPVQRSPAITKAVVIVAIPYPDSDPSKAENNIARKVEDELKELQSVDFIASTSMRGSAVTQVIFLDGVDPDEARAEVQDLVNRITNELPTGREVQPIVTDIDFENMPLMLLNITAPPGLDDRTLKTIAEDVQDELEAVDGVANTQLFGGKEREIHVNVNPDLMSQYGITLAQVRQALANFHAEVPAGEFTTGEFDRGLRNETELRGVSDIRDAVVSSQGGRVIRVSDIAEVLDAHRKVMNLAEFDNRAGALIMVNKEADINTLGAARGVREVVAGLRDEYPDFEFSITRDASSEIWVMFRVLGSSAVFGAMLVLVILAWTMGLRISLLVLIAIPFSMAVALQFLFFSGIPVSNMVVFSFILVLGMVVDGAIIVAENIYRHIERGEEPLDAAKNGIHEVGVPVIAADLTTIAAFLPMLLVPGIMGDFMSVMPKVVSVALLGSVLVDHFVIPTVAARWYKKRVPVNDESQSFHTLTAAGGDGPQHGVPQHRARIRPDIGFFTRLYARVLRFSLAHRGFVMIWCLMAMWGAKILIGQLGFNFFPTSDRGQFIVKYELPLGYSIDETLDASRVITEPLQRWDKSGILSHYVTSAGSSGGLAVRVDDDPATGPEFGQVQVELVPPMDRDIHEQEVIRYLRDNIRPIPGMTFSVEEIQDGPPGGADVSVRLTGDDLTQLGKIANEIADRMGQVRGAVDVKTDFRDESPELIIEPMPNMVGLFDLDEARIAQAVQTAIAGDNRIQITLDDEDVDIRIQLAPEYRRRPEELERLTLTGAGGERATIGQLADLRRDSGLYSINRYERERAVVAKCNVVAPTTAADVFRRINNEILPELGFRPVQDSERSLEGFAKNHIGRPTTPAEGVHAEFTGENDERDENFGYLLWSMVIGVVLIAAILAMQFNSFRQSAIVMITVPLSFIGVVIGMWASGFPFSLASFIGLVSLTGIVVNDAIVLVDFANQARKRGLPVREALIEAGVNRLRPVLLTTVTTIGGLLPLLLNISGGAEFWQPLTGAVVFGLSFATVLTLVVIPCCYLIAYNIPLWIWRALAALFIALIALAATSSISPAVGITAAACVLLPGAAFAGIEFMRARNEGEALLWDRNPA</sequence>
<dbReference type="SUPFAM" id="SSF82866">
    <property type="entry name" value="Multidrug efflux transporter AcrB transmembrane domain"/>
    <property type="match status" value="2"/>
</dbReference>
<evidence type="ECO:0000256" key="1">
    <source>
        <dbReference type="SAM" id="Phobius"/>
    </source>
</evidence>
<keyword evidence="1" id="KW-0472">Membrane</keyword>
<feature type="transmembrane region" description="Helical" evidence="1">
    <location>
        <begin position="386"/>
        <end position="409"/>
    </location>
</feature>
<dbReference type="PRINTS" id="PR00702">
    <property type="entry name" value="ACRIFLAVINRP"/>
</dbReference>
<dbReference type="SUPFAM" id="SSF82714">
    <property type="entry name" value="Multidrug efflux transporter AcrB TolC docking domain, DN and DC subdomains"/>
    <property type="match status" value="2"/>
</dbReference>
<reference evidence="2 3" key="1">
    <citation type="submission" date="2019-02" db="EMBL/GenBank/DDBJ databases">
        <title>Deep-cultivation of Planctomycetes and their phenomic and genomic characterization uncovers novel biology.</title>
        <authorList>
            <person name="Wiegand S."/>
            <person name="Jogler M."/>
            <person name="Boedeker C."/>
            <person name="Pinto D."/>
            <person name="Vollmers J."/>
            <person name="Rivas-Marin E."/>
            <person name="Kohn T."/>
            <person name="Peeters S.H."/>
            <person name="Heuer A."/>
            <person name="Rast P."/>
            <person name="Oberbeckmann S."/>
            <person name="Bunk B."/>
            <person name="Jeske O."/>
            <person name="Meyerdierks A."/>
            <person name="Storesund J.E."/>
            <person name="Kallscheuer N."/>
            <person name="Luecker S."/>
            <person name="Lage O.M."/>
            <person name="Pohl T."/>
            <person name="Merkel B.J."/>
            <person name="Hornburger P."/>
            <person name="Mueller R.-W."/>
            <person name="Bruemmer F."/>
            <person name="Labrenz M."/>
            <person name="Spormann A.M."/>
            <person name="Op Den Camp H."/>
            <person name="Overmann J."/>
            <person name="Amann R."/>
            <person name="Jetten M.S.M."/>
            <person name="Mascher T."/>
            <person name="Medema M.H."/>
            <person name="Devos D.P."/>
            <person name="Kaster A.-K."/>
            <person name="Ovreas L."/>
            <person name="Rohde M."/>
            <person name="Galperin M.Y."/>
            <person name="Jogler C."/>
        </authorList>
    </citation>
    <scope>NUCLEOTIDE SEQUENCE [LARGE SCALE GENOMIC DNA]</scope>
    <source>
        <strain evidence="2 3">Pla123a</strain>
    </source>
</reference>
<dbReference type="PANTHER" id="PTHR32063:SF24">
    <property type="entry name" value="CATION EFFLUX SYSTEM (ACRB_ACRD_ACRF FAMILY)"/>
    <property type="match status" value="1"/>
</dbReference>
<dbReference type="Gene3D" id="1.20.1640.10">
    <property type="entry name" value="Multidrug efflux transporter AcrB transmembrane domain"/>
    <property type="match status" value="2"/>
</dbReference>
<dbReference type="GO" id="GO:0005886">
    <property type="term" value="C:plasma membrane"/>
    <property type="evidence" value="ECO:0007669"/>
    <property type="project" value="TreeGrafter"/>
</dbReference>
<dbReference type="InterPro" id="IPR001036">
    <property type="entry name" value="Acrflvin-R"/>
</dbReference>
<gene>
    <name evidence="2" type="primary">mdtC_1</name>
    <name evidence="2" type="ORF">Pla123a_41470</name>
</gene>
<protein>
    <submittedName>
        <fullName evidence="2">Multidrug resistance protein MdtC</fullName>
    </submittedName>
</protein>
<accession>A0A5C5XYH4</accession>
<dbReference type="Pfam" id="PF00873">
    <property type="entry name" value="ACR_tran"/>
    <property type="match status" value="2"/>
</dbReference>
<feature type="transmembrane region" description="Helical" evidence="1">
    <location>
        <begin position="1093"/>
        <end position="1112"/>
    </location>
</feature>
<feature type="transmembrane region" description="Helical" evidence="1">
    <location>
        <begin position="546"/>
        <end position="568"/>
    </location>
</feature>
<dbReference type="Gene3D" id="3.30.70.1320">
    <property type="entry name" value="Multidrug efflux transporter AcrB pore domain like"/>
    <property type="match status" value="1"/>
</dbReference>
<keyword evidence="1" id="KW-0812">Transmembrane</keyword>
<comment type="caution">
    <text evidence="2">The sequence shown here is derived from an EMBL/GenBank/DDBJ whole genome shotgun (WGS) entry which is preliminary data.</text>
</comment>
<organism evidence="2 3">
    <name type="scientific">Posidoniimonas polymericola</name>
    <dbReference type="NCBI Taxonomy" id="2528002"/>
    <lineage>
        <taxon>Bacteria</taxon>
        <taxon>Pseudomonadati</taxon>
        <taxon>Planctomycetota</taxon>
        <taxon>Planctomycetia</taxon>
        <taxon>Pirellulales</taxon>
        <taxon>Lacipirellulaceae</taxon>
        <taxon>Posidoniimonas</taxon>
    </lineage>
</organism>
<feature type="transmembrane region" description="Helical" evidence="1">
    <location>
        <begin position="934"/>
        <end position="954"/>
    </location>
</feature>
<dbReference type="Proteomes" id="UP000318478">
    <property type="component" value="Unassembled WGS sequence"/>
</dbReference>
<dbReference type="SUPFAM" id="SSF82693">
    <property type="entry name" value="Multidrug efflux transporter AcrB pore domain, PN1, PN2, PC1 and PC2 subdomains"/>
    <property type="match status" value="3"/>
</dbReference>
<dbReference type="PANTHER" id="PTHR32063">
    <property type="match status" value="1"/>
</dbReference>
<dbReference type="Gene3D" id="3.30.2090.10">
    <property type="entry name" value="Multidrug efflux transporter AcrB TolC docking domain, DN and DC subdomains"/>
    <property type="match status" value="2"/>
</dbReference>
<dbReference type="OrthoDB" id="9757876at2"/>
<dbReference type="EMBL" id="SJPO01000012">
    <property type="protein sequence ID" value="TWT67591.1"/>
    <property type="molecule type" value="Genomic_DNA"/>
</dbReference>
<dbReference type="InterPro" id="IPR027463">
    <property type="entry name" value="AcrB_DN_DC_subdom"/>
</dbReference>
<feature type="transmembrane region" description="Helical" evidence="1">
    <location>
        <begin position="12"/>
        <end position="31"/>
    </location>
</feature>
<feature type="transmembrane region" description="Helical" evidence="1">
    <location>
        <begin position="429"/>
        <end position="454"/>
    </location>
</feature>
<feature type="transmembrane region" description="Helical" evidence="1">
    <location>
        <begin position="1037"/>
        <end position="1062"/>
    </location>
</feature>
<dbReference type="RefSeq" id="WP_146590481.1">
    <property type="nucleotide sequence ID" value="NZ_SJPO01000012.1"/>
</dbReference>
<feature type="transmembrane region" description="Helical" evidence="1">
    <location>
        <begin position="960"/>
        <end position="985"/>
    </location>
</feature>
<proteinExistence type="predicted"/>